<evidence type="ECO:0000313" key="4">
    <source>
        <dbReference type="Proteomes" id="UP000266391"/>
    </source>
</evidence>
<organism evidence="1 3">
    <name type="scientific">Roseburia inulinivorans</name>
    <dbReference type="NCBI Taxonomy" id="360807"/>
    <lineage>
        <taxon>Bacteria</taxon>
        <taxon>Bacillati</taxon>
        <taxon>Bacillota</taxon>
        <taxon>Clostridia</taxon>
        <taxon>Lachnospirales</taxon>
        <taxon>Lachnospiraceae</taxon>
        <taxon>Roseburia</taxon>
    </lineage>
</organism>
<dbReference type="EMBL" id="CYYR01000007">
    <property type="protein sequence ID" value="CUN75489.1"/>
    <property type="molecule type" value="Genomic_DNA"/>
</dbReference>
<sequence>MMTELNQINKANKAAVGTFFSVRNPKDAMRSFGTFISKIDWSKSESLKNLFLPFMYLGEEKE</sequence>
<dbReference type="AlphaFoldDB" id="A0A173ZIM9"/>
<evidence type="ECO:0000313" key="3">
    <source>
        <dbReference type="Proteomes" id="UP000095395"/>
    </source>
</evidence>
<dbReference type="Proteomes" id="UP000095395">
    <property type="component" value="Unassembled WGS sequence"/>
</dbReference>
<dbReference type="Proteomes" id="UP000266391">
    <property type="component" value="Unassembled WGS sequence"/>
</dbReference>
<proteinExistence type="predicted"/>
<dbReference type="RefSeq" id="WP_055301795.1">
    <property type="nucleotide sequence ID" value="NZ_CYYR01000007.1"/>
</dbReference>
<evidence type="ECO:0000313" key="2">
    <source>
        <dbReference type="EMBL" id="RHD00931.1"/>
    </source>
</evidence>
<name>A0A173ZIM9_9FIRM</name>
<evidence type="ECO:0000313" key="1">
    <source>
        <dbReference type="EMBL" id="CUN75489.1"/>
    </source>
</evidence>
<reference evidence="1 3" key="1">
    <citation type="submission" date="2015-09" db="EMBL/GenBank/DDBJ databases">
        <authorList>
            <consortium name="Pathogen Informatics"/>
        </authorList>
    </citation>
    <scope>NUCLEOTIDE SEQUENCE [LARGE SCALE GENOMIC DNA]</scope>
    <source>
        <strain evidence="1 3">2789STDY5608835</strain>
    </source>
</reference>
<accession>A0A173ZIM9</accession>
<reference evidence="2 4" key="2">
    <citation type="submission" date="2018-08" db="EMBL/GenBank/DDBJ databases">
        <title>A genome reference for cultivated species of the human gut microbiota.</title>
        <authorList>
            <person name="Zou Y."/>
            <person name="Xue W."/>
            <person name="Luo G."/>
        </authorList>
    </citation>
    <scope>NUCLEOTIDE SEQUENCE [LARGE SCALE GENOMIC DNA]</scope>
    <source>
        <strain evidence="2 4">AM32-8LB</strain>
    </source>
</reference>
<protein>
    <submittedName>
        <fullName evidence="1">Uncharacterized protein</fullName>
    </submittedName>
</protein>
<gene>
    <name evidence="2" type="ORF">DW813_12935</name>
    <name evidence="1" type="ORF">ERS852392_01274</name>
</gene>
<dbReference type="EMBL" id="QSIQ01000023">
    <property type="protein sequence ID" value="RHD00931.1"/>
    <property type="molecule type" value="Genomic_DNA"/>
</dbReference>